<dbReference type="PANTHER" id="PTHR43434">
    <property type="entry name" value="PHOSPHOGLYCOLATE PHOSPHATASE"/>
    <property type="match status" value="1"/>
</dbReference>
<dbReference type="InterPro" id="IPR023214">
    <property type="entry name" value="HAD_sf"/>
</dbReference>
<comment type="caution">
    <text evidence="5">The sequence shown here is derived from an EMBL/GenBank/DDBJ whole genome shotgun (WGS) entry which is preliminary data.</text>
</comment>
<evidence type="ECO:0000256" key="1">
    <source>
        <dbReference type="ARBA" id="ARBA00022723"/>
    </source>
</evidence>
<dbReference type="SFLD" id="SFLDG01135">
    <property type="entry name" value="C1.5.6:_HAD__Beta-PGM__Phospha"/>
    <property type="match status" value="1"/>
</dbReference>
<dbReference type="InterPro" id="IPR050155">
    <property type="entry name" value="HAD-like_hydrolase_sf"/>
</dbReference>
<name>A0ABQ0A9X2_9GAMM</name>
<dbReference type="InterPro" id="IPR006439">
    <property type="entry name" value="HAD-SF_hydro_IA"/>
</dbReference>
<evidence type="ECO:0000313" key="5">
    <source>
        <dbReference type="EMBL" id="GAA6168406.1"/>
    </source>
</evidence>
<dbReference type="Pfam" id="PF13419">
    <property type="entry name" value="HAD_2"/>
    <property type="match status" value="1"/>
</dbReference>
<dbReference type="SUPFAM" id="SSF56784">
    <property type="entry name" value="HAD-like"/>
    <property type="match status" value="1"/>
</dbReference>
<keyword evidence="2" id="KW-0378">Hydrolase</keyword>
<dbReference type="Gene3D" id="1.10.150.240">
    <property type="entry name" value="Putative phosphatase, domain 2"/>
    <property type="match status" value="1"/>
</dbReference>
<evidence type="ECO:0000256" key="2">
    <source>
        <dbReference type="ARBA" id="ARBA00022801"/>
    </source>
</evidence>
<dbReference type="SFLD" id="SFLDS00003">
    <property type="entry name" value="Haloacid_Dehalogenase"/>
    <property type="match status" value="1"/>
</dbReference>
<keyword evidence="6" id="KW-1185">Reference proteome</keyword>
<organism evidence="5 6">
    <name type="scientific">Sessilibacter corallicola</name>
    <dbReference type="NCBI Taxonomy" id="2904075"/>
    <lineage>
        <taxon>Bacteria</taxon>
        <taxon>Pseudomonadati</taxon>
        <taxon>Pseudomonadota</taxon>
        <taxon>Gammaproteobacteria</taxon>
        <taxon>Cellvibrionales</taxon>
        <taxon>Cellvibrionaceae</taxon>
        <taxon>Sessilibacter</taxon>
    </lineage>
</organism>
<dbReference type="SFLD" id="SFLDG01129">
    <property type="entry name" value="C1.5:_HAD__Beta-PGM__Phosphata"/>
    <property type="match status" value="1"/>
</dbReference>
<keyword evidence="4" id="KW-0119">Carbohydrate metabolism</keyword>
<dbReference type="InterPro" id="IPR041492">
    <property type="entry name" value="HAD_2"/>
</dbReference>
<keyword evidence="1" id="KW-0479">Metal-binding</keyword>
<sequence>MVTQAVVIDAVKVDCILFDLDGTLLDTAPDFVHILNSMRKEQHLPALDPQIIRDTVSGGARKMVGLAFGGQQGEPKFDKNLATFLERYHEQIINLTSHSQLFDGMDTLLHTLENKNVAWGIVTNKPERFSTPLMTQLNLKPQVLICPDHVNEAKPSPEPLLLACEKLNKKPATSIYVGDHKRDIDSAIAANMKSVVANWGYFSEENPKEAWQADWLAQTPSDILNFI</sequence>
<dbReference type="Gene3D" id="3.40.50.1000">
    <property type="entry name" value="HAD superfamily/HAD-like"/>
    <property type="match status" value="1"/>
</dbReference>
<accession>A0ABQ0A9X2</accession>
<dbReference type="InterPro" id="IPR023198">
    <property type="entry name" value="PGP-like_dom2"/>
</dbReference>
<protein>
    <submittedName>
        <fullName evidence="5">N-acetylmuramic acid 6-phosphate phosphatase MupP</fullName>
    </submittedName>
</protein>
<dbReference type="InterPro" id="IPR036412">
    <property type="entry name" value="HAD-like_sf"/>
</dbReference>
<proteinExistence type="predicted"/>
<reference evidence="5 6" key="1">
    <citation type="submission" date="2024-04" db="EMBL/GenBank/DDBJ databases">
        <title>Draft genome sequence of Sessilibacter corallicola NBRC 116591.</title>
        <authorList>
            <person name="Miyakawa T."/>
            <person name="Kusuya Y."/>
            <person name="Miura T."/>
        </authorList>
    </citation>
    <scope>NUCLEOTIDE SEQUENCE [LARGE SCALE GENOMIC DNA]</scope>
    <source>
        <strain evidence="5 6">KU-00831-HH</strain>
    </source>
</reference>
<dbReference type="NCBIfam" id="TIGR01509">
    <property type="entry name" value="HAD-SF-IA-v3"/>
    <property type="match status" value="1"/>
</dbReference>
<dbReference type="NCBIfam" id="TIGR01549">
    <property type="entry name" value="HAD-SF-IA-v1"/>
    <property type="match status" value="1"/>
</dbReference>
<evidence type="ECO:0000256" key="4">
    <source>
        <dbReference type="ARBA" id="ARBA00023277"/>
    </source>
</evidence>
<dbReference type="EMBL" id="BAABWN010000006">
    <property type="protein sequence ID" value="GAA6168406.1"/>
    <property type="molecule type" value="Genomic_DNA"/>
</dbReference>
<dbReference type="Proteomes" id="UP001465153">
    <property type="component" value="Unassembled WGS sequence"/>
</dbReference>
<keyword evidence="3" id="KW-0460">Magnesium</keyword>
<gene>
    <name evidence="5" type="primary">mupP</name>
    <name evidence="5" type="ORF">NBRC116591_22170</name>
</gene>
<dbReference type="PANTHER" id="PTHR43434:SF23">
    <property type="entry name" value="PHOSPHOGLYCOLATE PHOSPHATASE"/>
    <property type="match status" value="1"/>
</dbReference>
<evidence type="ECO:0000313" key="6">
    <source>
        <dbReference type="Proteomes" id="UP001465153"/>
    </source>
</evidence>
<evidence type="ECO:0000256" key="3">
    <source>
        <dbReference type="ARBA" id="ARBA00022842"/>
    </source>
</evidence>